<keyword evidence="3" id="KW-1185">Reference proteome</keyword>
<proteinExistence type="predicted"/>
<accession>A0ABR2DZ43</accession>
<dbReference type="Proteomes" id="UP001472677">
    <property type="component" value="Unassembled WGS sequence"/>
</dbReference>
<feature type="transmembrane region" description="Helical" evidence="1">
    <location>
        <begin position="7"/>
        <end position="26"/>
    </location>
</feature>
<evidence type="ECO:0000313" key="2">
    <source>
        <dbReference type="EMBL" id="KAK8550190.1"/>
    </source>
</evidence>
<feature type="transmembrane region" description="Helical" evidence="1">
    <location>
        <begin position="38"/>
        <end position="65"/>
    </location>
</feature>
<keyword evidence="1" id="KW-0812">Transmembrane</keyword>
<evidence type="ECO:0000256" key="1">
    <source>
        <dbReference type="SAM" id="Phobius"/>
    </source>
</evidence>
<organism evidence="2 3">
    <name type="scientific">Hibiscus sabdariffa</name>
    <name type="common">roselle</name>
    <dbReference type="NCBI Taxonomy" id="183260"/>
    <lineage>
        <taxon>Eukaryota</taxon>
        <taxon>Viridiplantae</taxon>
        <taxon>Streptophyta</taxon>
        <taxon>Embryophyta</taxon>
        <taxon>Tracheophyta</taxon>
        <taxon>Spermatophyta</taxon>
        <taxon>Magnoliopsida</taxon>
        <taxon>eudicotyledons</taxon>
        <taxon>Gunneridae</taxon>
        <taxon>Pentapetalae</taxon>
        <taxon>rosids</taxon>
        <taxon>malvids</taxon>
        <taxon>Malvales</taxon>
        <taxon>Malvaceae</taxon>
        <taxon>Malvoideae</taxon>
        <taxon>Hibiscus</taxon>
    </lineage>
</organism>
<comment type="caution">
    <text evidence="2">The sequence shown here is derived from an EMBL/GenBank/DDBJ whole genome shotgun (WGS) entry which is preliminary data.</text>
</comment>
<dbReference type="EMBL" id="JBBPBM010000020">
    <property type="protein sequence ID" value="KAK8550190.1"/>
    <property type="molecule type" value="Genomic_DNA"/>
</dbReference>
<name>A0ABR2DZ43_9ROSI</name>
<sequence length="145" mass="15824">MDDPSQFLQAFMIPESLLYIIAMVPGDPSSSHGFEFPPVTVIAFGCVVLELYLLGCFGIPFLSVVLNMLFGSVHKSLPVFLFLIYLCRVGCALWEVQCLGAPDCCALAMADGSGSLICYKNNLHFGWVFLSMFSKCPTSVGLSFM</sequence>
<reference evidence="2 3" key="1">
    <citation type="journal article" date="2024" name="G3 (Bethesda)">
        <title>Genome assembly of Hibiscus sabdariffa L. provides insights into metabolisms of medicinal natural products.</title>
        <authorList>
            <person name="Kim T."/>
        </authorList>
    </citation>
    <scope>NUCLEOTIDE SEQUENCE [LARGE SCALE GENOMIC DNA]</scope>
    <source>
        <strain evidence="2">TK-2024</strain>
        <tissue evidence="2">Old leaves</tissue>
    </source>
</reference>
<keyword evidence="1" id="KW-1133">Transmembrane helix</keyword>
<evidence type="ECO:0000313" key="3">
    <source>
        <dbReference type="Proteomes" id="UP001472677"/>
    </source>
</evidence>
<keyword evidence="1" id="KW-0472">Membrane</keyword>
<gene>
    <name evidence="2" type="ORF">V6N12_038913</name>
</gene>
<protein>
    <submittedName>
        <fullName evidence="2">Uncharacterized protein</fullName>
    </submittedName>
</protein>